<feature type="transmembrane region" description="Helical" evidence="1">
    <location>
        <begin position="78"/>
        <end position="103"/>
    </location>
</feature>
<keyword evidence="1" id="KW-1133">Transmembrane helix</keyword>
<keyword evidence="3" id="KW-1185">Reference proteome</keyword>
<feature type="transmembrane region" description="Helical" evidence="1">
    <location>
        <begin position="109"/>
        <end position="130"/>
    </location>
</feature>
<sequence length="185" mass="19749">MGSTMTNDTLIGRRPLWRGVRWLLWAGLAALLLLPLIAMQFNSEVNWTAMDFMVMGTMLALVGGAFEGVMRVARSHHYVFGAAIAVGAAFLTTWINLAVGIIGNEHNPVNMAFFAVPLVALIGASLARLAPAGMARAMIAAAIVQAGTCVLAFLEGEIVAVVFTGVMMAMWLLSAGLFERAVRVR</sequence>
<dbReference type="Proteomes" id="UP000251842">
    <property type="component" value="Chromosome"/>
</dbReference>
<feature type="transmembrane region" description="Helical" evidence="1">
    <location>
        <begin position="47"/>
        <end position="66"/>
    </location>
</feature>
<dbReference type="KEGG" id="lue:DCD74_08835"/>
<organism evidence="2 3">
    <name type="scientific">Solilutibacter oculi</name>
    <dbReference type="NCBI Taxonomy" id="2698682"/>
    <lineage>
        <taxon>Bacteria</taxon>
        <taxon>Pseudomonadati</taxon>
        <taxon>Pseudomonadota</taxon>
        <taxon>Gammaproteobacteria</taxon>
        <taxon>Lysobacterales</taxon>
        <taxon>Lysobacteraceae</taxon>
        <taxon>Solilutibacter</taxon>
    </lineage>
</organism>
<feature type="transmembrane region" description="Helical" evidence="1">
    <location>
        <begin position="22"/>
        <end position="41"/>
    </location>
</feature>
<feature type="transmembrane region" description="Helical" evidence="1">
    <location>
        <begin position="160"/>
        <end position="178"/>
    </location>
</feature>
<dbReference type="OrthoDB" id="9813621at2"/>
<reference evidence="3" key="1">
    <citation type="submission" date="2018-05" db="EMBL/GenBank/DDBJ databases">
        <title>Luteimonas pekinense sp. nov., isolated from human Meibomian gland secretions, Beijing, China.</title>
        <authorList>
            <person name="Wen T."/>
            <person name="Bai H."/>
            <person name="Lv H."/>
        </authorList>
    </citation>
    <scope>NUCLEOTIDE SEQUENCE [LARGE SCALE GENOMIC DNA]</scope>
    <source>
        <strain evidence="3">83-4</strain>
    </source>
</reference>
<dbReference type="AlphaFoldDB" id="A0A344J6W7"/>
<proteinExistence type="predicted"/>
<keyword evidence="1" id="KW-0472">Membrane</keyword>
<gene>
    <name evidence="2" type="ORF">DCD74_08835</name>
</gene>
<evidence type="ECO:0000313" key="2">
    <source>
        <dbReference type="EMBL" id="AXA84777.1"/>
    </source>
</evidence>
<evidence type="ECO:0000256" key="1">
    <source>
        <dbReference type="SAM" id="Phobius"/>
    </source>
</evidence>
<feature type="transmembrane region" description="Helical" evidence="1">
    <location>
        <begin position="137"/>
        <end position="154"/>
    </location>
</feature>
<name>A0A344J6W7_9GAMM</name>
<protein>
    <submittedName>
        <fullName evidence="2">Uncharacterized protein</fullName>
    </submittedName>
</protein>
<keyword evidence="1" id="KW-0812">Transmembrane</keyword>
<dbReference type="EMBL" id="CP029556">
    <property type="protein sequence ID" value="AXA84777.1"/>
    <property type="molecule type" value="Genomic_DNA"/>
</dbReference>
<evidence type="ECO:0000313" key="3">
    <source>
        <dbReference type="Proteomes" id="UP000251842"/>
    </source>
</evidence>
<accession>A0A344J6W7</accession>